<sequence length="247" mass="28368">MQITRNNGPLNGVAKLFLEAINRGTKYTQIEQDIRQYLKRNNLTPEEFVKQLEKKDYRRHFRCVLGFCYERNIGGAYDPVKAFQHYKYAADNSHTYGYLFVVGRGIVQDTKRAYYWYQKAATNGDPGAQYWLAKYLESGIAVKKNEKLALEWYMKAVANNCITDEVVNAYVVVGDAYAHGRLGVTMNQRKAFGWFKKAAEEGNSDAMLKLAEFYELGFGTMIDLEEAKKWRNASRGVGEHDDDQICS</sequence>
<dbReference type="SUPFAM" id="SSF81901">
    <property type="entry name" value="HCP-like"/>
    <property type="match status" value="1"/>
</dbReference>
<protein>
    <submittedName>
        <fullName evidence="1">5722_t:CDS:1</fullName>
    </submittedName>
</protein>
<accession>A0A9N9FUV3</accession>
<organism evidence="1 2">
    <name type="scientific">Ambispora leptoticha</name>
    <dbReference type="NCBI Taxonomy" id="144679"/>
    <lineage>
        <taxon>Eukaryota</taxon>
        <taxon>Fungi</taxon>
        <taxon>Fungi incertae sedis</taxon>
        <taxon>Mucoromycota</taxon>
        <taxon>Glomeromycotina</taxon>
        <taxon>Glomeromycetes</taxon>
        <taxon>Archaeosporales</taxon>
        <taxon>Ambisporaceae</taxon>
        <taxon>Ambispora</taxon>
    </lineage>
</organism>
<dbReference type="PANTHER" id="PTHR43628">
    <property type="entry name" value="ACTIVATOR OF C KINASE PROTEIN 1-RELATED"/>
    <property type="match status" value="1"/>
</dbReference>
<comment type="caution">
    <text evidence="1">The sequence shown here is derived from an EMBL/GenBank/DDBJ whole genome shotgun (WGS) entry which is preliminary data.</text>
</comment>
<dbReference type="InterPro" id="IPR006597">
    <property type="entry name" value="Sel1-like"/>
</dbReference>
<evidence type="ECO:0000313" key="2">
    <source>
        <dbReference type="Proteomes" id="UP000789508"/>
    </source>
</evidence>
<dbReference type="AlphaFoldDB" id="A0A9N9FUV3"/>
<dbReference type="SMART" id="SM00671">
    <property type="entry name" value="SEL1"/>
    <property type="match status" value="5"/>
</dbReference>
<keyword evidence="2" id="KW-1185">Reference proteome</keyword>
<reference evidence="1" key="1">
    <citation type="submission" date="2021-06" db="EMBL/GenBank/DDBJ databases">
        <authorList>
            <person name="Kallberg Y."/>
            <person name="Tangrot J."/>
            <person name="Rosling A."/>
        </authorList>
    </citation>
    <scope>NUCLEOTIDE SEQUENCE</scope>
    <source>
        <strain evidence="1">FL130A</strain>
    </source>
</reference>
<dbReference type="PANTHER" id="PTHR43628:SF1">
    <property type="entry name" value="CHITIN SYNTHASE REGULATORY FACTOR 2-RELATED"/>
    <property type="match status" value="1"/>
</dbReference>
<dbReference type="InterPro" id="IPR011990">
    <property type="entry name" value="TPR-like_helical_dom_sf"/>
</dbReference>
<proteinExistence type="predicted"/>
<dbReference type="EMBL" id="CAJVPS010002265">
    <property type="protein sequence ID" value="CAG8564005.1"/>
    <property type="molecule type" value="Genomic_DNA"/>
</dbReference>
<dbReference type="OrthoDB" id="2449766at2759"/>
<dbReference type="Proteomes" id="UP000789508">
    <property type="component" value="Unassembled WGS sequence"/>
</dbReference>
<dbReference type="Gene3D" id="1.25.40.10">
    <property type="entry name" value="Tetratricopeptide repeat domain"/>
    <property type="match status" value="2"/>
</dbReference>
<name>A0A9N9FUV3_9GLOM</name>
<gene>
    <name evidence="1" type="ORF">ALEPTO_LOCUS6488</name>
</gene>
<dbReference type="Pfam" id="PF08238">
    <property type="entry name" value="Sel1"/>
    <property type="match status" value="5"/>
</dbReference>
<dbReference type="InterPro" id="IPR052945">
    <property type="entry name" value="Mitotic_Regulator"/>
</dbReference>
<evidence type="ECO:0000313" key="1">
    <source>
        <dbReference type="EMBL" id="CAG8564005.1"/>
    </source>
</evidence>